<dbReference type="EnsemblFungi" id="EJT77389">
    <property type="protein sequence ID" value="EJT77389"/>
    <property type="gene ID" value="GGTG_07301"/>
</dbReference>
<dbReference type="EMBL" id="GL385397">
    <property type="protein sequence ID" value="EJT77389.1"/>
    <property type="molecule type" value="Genomic_DNA"/>
</dbReference>
<dbReference type="Proteomes" id="UP000006039">
    <property type="component" value="Unassembled WGS sequence"/>
</dbReference>
<gene>
    <name evidence="3" type="primary">20347759</name>
    <name evidence="2" type="ORF">GGTG_07301</name>
</gene>
<evidence type="ECO:0000313" key="2">
    <source>
        <dbReference type="EMBL" id="EJT77389.1"/>
    </source>
</evidence>
<dbReference type="RefSeq" id="XP_009223389.1">
    <property type="nucleotide sequence ID" value="XM_009225125.1"/>
</dbReference>
<keyword evidence="1" id="KW-1133">Transmembrane helix</keyword>
<evidence type="ECO:0000313" key="4">
    <source>
        <dbReference type="Proteomes" id="UP000006039"/>
    </source>
</evidence>
<reference evidence="2" key="2">
    <citation type="submission" date="2010-07" db="EMBL/GenBank/DDBJ databases">
        <authorList>
            <consortium name="The Broad Institute Genome Sequencing Platform"/>
            <consortium name="Broad Institute Genome Sequencing Center for Infectious Disease"/>
            <person name="Ma L.-J."/>
            <person name="Dead R."/>
            <person name="Young S."/>
            <person name="Zeng Q."/>
            <person name="Koehrsen M."/>
            <person name="Alvarado L."/>
            <person name="Berlin A."/>
            <person name="Chapman S.B."/>
            <person name="Chen Z."/>
            <person name="Freedman E."/>
            <person name="Gellesch M."/>
            <person name="Goldberg J."/>
            <person name="Griggs A."/>
            <person name="Gujja S."/>
            <person name="Heilman E.R."/>
            <person name="Heiman D."/>
            <person name="Hepburn T."/>
            <person name="Howarth C."/>
            <person name="Jen D."/>
            <person name="Larson L."/>
            <person name="Mehta T."/>
            <person name="Neiman D."/>
            <person name="Pearson M."/>
            <person name="Roberts A."/>
            <person name="Saif S."/>
            <person name="Shea T."/>
            <person name="Shenoy N."/>
            <person name="Sisk P."/>
            <person name="Stolte C."/>
            <person name="Sykes S."/>
            <person name="Walk T."/>
            <person name="White J."/>
            <person name="Yandava C."/>
            <person name="Haas B."/>
            <person name="Nusbaum C."/>
            <person name="Birren B."/>
        </authorList>
    </citation>
    <scope>NUCLEOTIDE SEQUENCE</scope>
    <source>
        <strain evidence="2">R3-111a-1</strain>
    </source>
</reference>
<dbReference type="HOGENOM" id="CLU_1695579_0_0_1"/>
<accession>J3P1A4</accession>
<feature type="transmembrane region" description="Helical" evidence="1">
    <location>
        <begin position="39"/>
        <end position="61"/>
    </location>
</feature>
<proteinExistence type="predicted"/>
<sequence length="155" mass="16562">MLFEVGVHYSLAHICFSAGTERFKDTSSWIQSTVSSVDIIPVGIFFLAATLLLAEALLLLLSASSGARMLALCSSEAGKSWVRPQTRTSGSYFSLPVRDPAADSAVWPAVALLAPYKRPPRLAASKLADRFDASSRGVSSVRGGGVRSLLRAFRT</sequence>
<organism evidence="2">
    <name type="scientific">Gaeumannomyces tritici (strain R3-111a-1)</name>
    <name type="common">Wheat and barley take-all root rot fungus</name>
    <name type="synonym">Gaeumannomyces graminis var. tritici</name>
    <dbReference type="NCBI Taxonomy" id="644352"/>
    <lineage>
        <taxon>Eukaryota</taxon>
        <taxon>Fungi</taxon>
        <taxon>Dikarya</taxon>
        <taxon>Ascomycota</taxon>
        <taxon>Pezizomycotina</taxon>
        <taxon>Sordariomycetes</taxon>
        <taxon>Sordariomycetidae</taxon>
        <taxon>Magnaporthales</taxon>
        <taxon>Magnaporthaceae</taxon>
        <taxon>Gaeumannomyces</taxon>
    </lineage>
</organism>
<evidence type="ECO:0000256" key="1">
    <source>
        <dbReference type="SAM" id="Phobius"/>
    </source>
</evidence>
<dbReference type="AlphaFoldDB" id="J3P1A4"/>
<keyword evidence="1" id="KW-0472">Membrane</keyword>
<reference evidence="3" key="5">
    <citation type="submission" date="2018-04" db="UniProtKB">
        <authorList>
            <consortium name="EnsemblFungi"/>
        </authorList>
    </citation>
    <scope>IDENTIFICATION</scope>
    <source>
        <strain evidence="3">R3-111a-1</strain>
    </source>
</reference>
<reference evidence="4" key="1">
    <citation type="submission" date="2010-07" db="EMBL/GenBank/DDBJ databases">
        <title>The genome sequence of Gaeumannomyces graminis var. tritici strain R3-111a-1.</title>
        <authorList>
            <consortium name="The Broad Institute Genome Sequencing Platform"/>
            <person name="Ma L.-J."/>
            <person name="Dead R."/>
            <person name="Young S."/>
            <person name="Zeng Q."/>
            <person name="Koehrsen M."/>
            <person name="Alvarado L."/>
            <person name="Berlin A."/>
            <person name="Chapman S.B."/>
            <person name="Chen Z."/>
            <person name="Freedman E."/>
            <person name="Gellesch M."/>
            <person name="Goldberg J."/>
            <person name="Griggs A."/>
            <person name="Gujja S."/>
            <person name="Heilman E.R."/>
            <person name="Heiman D."/>
            <person name="Hepburn T."/>
            <person name="Howarth C."/>
            <person name="Jen D."/>
            <person name="Larson L."/>
            <person name="Mehta T."/>
            <person name="Neiman D."/>
            <person name="Pearson M."/>
            <person name="Roberts A."/>
            <person name="Saif S."/>
            <person name="Shea T."/>
            <person name="Shenoy N."/>
            <person name="Sisk P."/>
            <person name="Stolte C."/>
            <person name="Sykes S."/>
            <person name="Walk T."/>
            <person name="White J."/>
            <person name="Yandava C."/>
            <person name="Haas B."/>
            <person name="Nusbaum C."/>
            <person name="Birren B."/>
        </authorList>
    </citation>
    <scope>NUCLEOTIDE SEQUENCE [LARGE SCALE GENOMIC DNA]</scope>
    <source>
        <strain evidence="4">R3-111a-1</strain>
    </source>
</reference>
<keyword evidence="1" id="KW-0812">Transmembrane</keyword>
<evidence type="ECO:0000313" key="3">
    <source>
        <dbReference type="EnsemblFungi" id="EJT77389"/>
    </source>
</evidence>
<protein>
    <submittedName>
        <fullName evidence="2 3">Uncharacterized protein</fullName>
    </submittedName>
</protein>
<name>J3P1A4_GAET3</name>
<reference evidence="2" key="3">
    <citation type="submission" date="2010-09" db="EMBL/GenBank/DDBJ databases">
        <title>Annotation of Gaeumannomyces graminis var. tritici R3-111a-1.</title>
        <authorList>
            <consortium name="The Broad Institute Genome Sequencing Platform"/>
            <person name="Ma L.-J."/>
            <person name="Dead R."/>
            <person name="Young S.K."/>
            <person name="Zeng Q."/>
            <person name="Gargeya S."/>
            <person name="Fitzgerald M."/>
            <person name="Haas B."/>
            <person name="Abouelleil A."/>
            <person name="Alvarado L."/>
            <person name="Arachchi H.M."/>
            <person name="Berlin A."/>
            <person name="Brown A."/>
            <person name="Chapman S.B."/>
            <person name="Chen Z."/>
            <person name="Dunbar C."/>
            <person name="Freedman E."/>
            <person name="Gearin G."/>
            <person name="Gellesch M."/>
            <person name="Goldberg J."/>
            <person name="Griggs A."/>
            <person name="Gujja S."/>
            <person name="Heiman D."/>
            <person name="Howarth C."/>
            <person name="Larson L."/>
            <person name="Lui A."/>
            <person name="MacDonald P.J.P."/>
            <person name="Mehta T."/>
            <person name="Montmayeur A."/>
            <person name="Murphy C."/>
            <person name="Neiman D."/>
            <person name="Pearson M."/>
            <person name="Priest M."/>
            <person name="Roberts A."/>
            <person name="Saif S."/>
            <person name="Shea T."/>
            <person name="Shenoy N."/>
            <person name="Sisk P."/>
            <person name="Stolte C."/>
            <person name="Sykes S."/>
            <person name="Yandava C."/>
            <person name="Wortman J."/>
            <person name="Nusbaum C."/>
            <person name="Birren B."/>
        </authorList>
    </citation>
    <scope>NUCLEOTIDE SEQUENCE</scope>
    <source>
        <strain evidence="2">R3-111a-1</strain>
    </source>
</reference>
<keyword evidence="4" id="KW-1185">Reference proteome</keyword>
<dbReference type="VEuPathDB" id="FungiDB:GGTG_07301"/>
<dbReference type="GeneID" id="20347759"/>
<reference evidence="3" key="4">
    <citation type="journal article" date="2015" name="G3 (Bethesda)">
        <title>Genome sequences of three phytopathogenic species of the Magnaporthaceae family of fungi.</title>
        <authorList>
            <person name="Okagaki L.H."/>
            <person name="Nunes C.C."/>
            <person name="Sailsbery J."/>
            <person name="Clay B."/>
            <person name="Brown D."/>
            <person name="John T."/>
            <person name="Oh Y."/>
            <person name="Young N."/>
            <person name="Fitzgerald M."/>
            <person name="Haas B.J."/>
            <person name="Zeng Q."/>
            <person name="Young S."/>
            <person name="Adiconis X."/>
            <person name="Fan L."/>
            <person name="Levin J.Z."/>
            <person name="Mitchell T.K."/>
            <person name="Okubara P.A."/>
            <person name="Farman M.L."/>
            <person name="Kohn L.M."/>
            <person name="Birren B."/>
            <person name="Ma L.-J."/>
            <person name="Dean R.A."/>
        </authorList>
    </citation>
    <scope>NUCLEOTIDE SEQUENCE</scope>
    <source>
        <strain evidence="3">R3-111a-1</strain>
    </source>
</reference>